<evidence type="ECO:0000256" key="3">
    <source>
        <dbReference type="ARBA" id="ARBA00022833"/>
    </source>
</evidence>
<dbReference type="AlphaFoldDB" id="A0AAI9BZG1"/>
<evidence type="ECO:0000256" key="4">
    <source>
        <dbReference type="PROSITE-ProRule" id="PRU00510"/>
    </source>
</evidence>
<evidence type="ECO:0000259" key="5">
    <source>
        <dbReference type="Pfam" id="PF01258"/>
    </source>
</evidence>
<gene>
    <name evidence="6" type="ORF">QEG23_000723</name>
</gene>
<dbReference type="Proteomes" id="UP001218208">
    <property type="component" value="Unassembled WGS sequence"/>
</dbReference>
<sequence length="71" mass="7799">MADDADQADVVTERAWDRFRLSRPQFNPQPTPKPMRDTECEECGAIVPVGRLQAVPGTRHCTACAGAGFRP</sequence>
<evidence type="ECO:0000313" key="6">
    <source>
        <dbReference type="EMBL" id="EKT4091243.1"/>
    </source>
</evidence>
<dbReference type="GO" id="GO:0008270">
    <property type="term" value="F:zinc ion binding"/>
    <property type="evidence" value="ECO:0007669"/>
    <property type="project" value="UniProtKB-KW"/>
</dbReference>
<proteinExistence type="predicted"/>
<name>A0AAI9BZG1_STEMA</name>
<keyword evidence="3" id="KW-0862">Zinc</keyword>
<dbReference type="EMBL" id="ABLOJW010000003">
    <property type="protein sequence ID" value="EKT4091243.1"/>
    <property type="molecule type" value="Genomic_DNA"/>
</dbReference>
<keyword evidence="2" id="KW-0863">Zinc-finger</keyword>
<feature type="zinc finger region" description="dksA C4-type" evidence="4">
    <location>
        <begin position="40"/>
        <end position="64"/>
    </location>
</feature>
<organism evidence="6 7">
    <name type="scientific">Stenotrophomonas maltophilia</name>
    <name type="common">Pseudomonas maltophilia</name>
    <name type="synonym">Xanthomonas maltophilia</name>
    <dbReference type="NCBI Taxonomy" id="40324"/>
    <lineage>
        <taxon>Bacteria</taxon>
        <taxon>Pseudomonadati</taxon>
        <taxon>Pseudomonadota</taxon>
        <taxon>Gammaproteobacteria</taxon>
        <taxon>Lysobacterales</taxon>
        <taxon>Lysobacteraceae</taxon>
        <taxon>Stenotrophomonas</taxon>
        <taxon>Stenotrophomonas maltophilia group</taxon>
    </lineage>
</organism>
<protein>
    <submittedName>
        <fullName evidence="6">TraR/DksA C4-type zinc finger protein</fullName>
    </submittedName>
</protein>
<reference evidence="6" key="1">
    <citation type="submission" date="2022-07" db="EMBL/GenBank/DDBJ databases">
        <authorList>
            <consortium name="DAFM: The Division of Animal and Food Microbiology"/>
        </authorList>
    </citation>
    <scope>NUCLEOTIDE SEQUENCE</scope>
    <source>
        <strain evidence="6">19MO01SH01-2</strain>
    </source>
</reference>
<dbReference type="Pfam" id="PF01258">
    <property type="entry name" value="zf-dskA_traR"/>
    <property type="match status" value="1"/>
</dbReference>
<keyword evidence="1" id="KW-0479">Metal-binding</keyword>
<feature type="domain" description="Zinc finger DksA/TraR C4-type" evidence="5">
    <location>
        <begin position="40"/>
        <end position="66"/>
    </location>
</feature>
<evidence type="ECO:0000313" key="7">
    <source>
        <dbReference type="Proteomes" id="UP001218208"/>
    </source>
</evidence>
<evidence type="ECO:0000256" key="1">
    <source>
        <dbReference type="ARBA" id="ARBA00022723"/>
    </source>
</evidence>
<evidence type="ECO:0000256" key="2">
    <source>
        <dbReference type="ARBA" id="ARBA00022771"/>
    </source>
</evidence>
<dbReference type="PROSITE" id="PS51128">
    <property type="entry name" value="ZF_DKSA_2"/>
    <property type="match status" value="1"/>
</dbReference>
<comment type="caution">
    <text evidence="6">The sequence shown here is derived from an EMBL/GenBank/DDBJ whole genome shotgun (WGS) entry which is preliminary data.</text>
</comment>
<accession>A0AAI9BZG1</accession>
<dbReference type="InterPro" id="IPR000962">
    <property type="entry name" value="Znf_DskA_TraR"/>
</dbReference>